<evidence type="ECO:0000256" key="5">
    <source>
        <dbReference type="SAM" id="MobiDB-lite"/>
    </source>
</evidence>
<evidence type="ECO:0000256" key="2">
    <source>
        <dbReference type="ARBA" id="ARBA00022679"/>
    </source>
</evidence>
<feature type="binding site" evidence="4">
    <location>
        <position position="106"/>
    </location>
    <ligand>
        <name>(6R)-10-formyltetrahydrofolate</name>
        <dbReference type="ChEBI" id="CHEBI:195366"/>
    </ligand>
</feature>
<name>A0ABW3TQB8_9MICO</name>
<dbReference type="Proteomes" id="UP001597181">
    <property type="component" value="Unassembled WGS sequence"/>
</dbReference>
<dbReference type="CDD" id="cd08645">
    <property type="entry name" value="FMT_core_GART"/>
    <property type="match status" value="1"/>
</dbReference>
<dbReference type="SUPFAM" id="SSF53328">
    <property type="entry name" value="Formyltransferase"/>
    <property type="match status" value="1"/>
</dbReference>
<dbReference type="InterPro" id="IPR036477">
    <property type="entry name" value="Formyl_transf_N_sf"/>
</dbReference>
<dbReference type="HAMAP" id="MF_01930">
    <property type="entry name" value="PurN"/>
    <property type="match status" value="1"/>
</dbReference>
<feature type="domain" description="Formyl transferase N-terminal" evidence="6">
    <location>
        <begin position="3"/>
        <end position="180"/>
    </location>
</feature>
<feature type="active site" description="Proton donor" evidence="4">
    <location>
        <position position="108"/>
    </location>
</feature>
<evidence type="ECO:0000313" key="7">
    <source>
        <dbReference type="EMBL" id="MFD1202785.1"/>
    </source>
</evidence>
<feature type="binding site" evidence="4">
    <location>
        <position position="64"/>
    </location>
    <ligand>
        <name>(6R)-10-formyltetrahydrofolate</name>
        <dbReference type="ChEBI" id="CHEBI:195366"/>
    </ligand>
</feature>
<feature type="site" description="Raises pKa of active site His" evidence="4">
    <location>
        <position position="144"/>
    </location>
</feature>
<comment type="catalytic activity">
    <reaction evidence="4">
        <text>N(1)-(5-phospho-beta-D-ribosyl)glycinamide + (6R)-10-formyltetrahydrofolate = N(2)-formyl-N(1)-(5-phospho-beta-D-ribosyl)glycinamide + (6S)-5,6,7,8-tetrahydrofolate + H(+)</text>
        <dbReference type="Rhea" id="RHEA:15053"/>
        <dbReference type="ChEBI" id="CHEBI:15378"/>
        <dbReference type="ChEBI" id="CHEBI:57453"/>
        <dbReference type="ChEBI" id="CHEBI:143788"/>
        <dbReference type="ChEBI" id="CHEBI:147286"/>
        <dbReference type="ChEBI" id="CHEBI:195366"/>
        <dbReference type="EC" id="2.1.2.2"/>
    </reaction>
</comment>
<accession>A0ABW3TQB8</accession>
<keyword evidence="2 4" id="KW-0808">Transferase</keyword>
<dbReference type="RefSeq" id="WP_343962637.1">
    <property type="nucleotide sequence ID" value="NZ_BAAAKZ010000017.1"/>
</dbReference>
<feature type="binding site" evidence="4">
    <location>
        <begin position="89"/>
        <end position="92"/>
    </location>
    <ligand>
        <name>(6R)-10-formyltetrahydrofolate</name>
        <dbReference type="ChEBI" id="CHEBI:195366"/>
    </ligand>
</feature>
<keyword evidence="3 4" id="KW-0658">Purine biosynthesis</keyword>
<dbReference type="NCBIfam" id="TIGR00639">
    <property type="entry name" value="PurN"/>
    <property type="match status" value="1"/>
</dbReference>
<evidence type="ECO:0000313" key="8">
    <source>
        <dbReference type="Proteomes" id="UP001597181"/>
    </source>
</evidence>
<dbReference type="PANTHER" id="PTHR43369">
    <property type="entry name" value="PHOSPHORIBOSYLGLYCINAMIDE FORMYLTRANSFERASE"/>
    <property type="match status" value="1"/>
</dbReference>
<protein>
    <recommendedName>
        <fullName evidence="4">Phosphoribosylglycinamide formyltransferase</fullName>
        <ecNumber evidence="4">2.1.2.2</ecNumber>
    </recommendedName>
    <alternativeName>
        <fullName evidence="4">5'-phosphoribosylglycinamide transformylase</fullName>
    </alternativeName>
    <alternativeName>
        <fullName evidence="4">GAR transformylase</fullName>
        <shortName evidence="4">GART</shortName>
    </alternativeName>
</protein>
<feature type="region of interest" description="Disordered" evidence="5">
    <location>
        <begin position="200"/>
        <end position="223"/>
    </location>
</feature>
<proteinExistence type="inferred from homology"/>
<sequence length="223" mass="22373">MLKLAVLISGGGSNLKALIEATAHPGFPAKIVCVGADTDAAGLAYATDAGIQSFVVRPADHPNRAAWGTALAAAIREHDVDLVVSAGLMRILPAGFVSEFSPGLINTHPALLPLFPGAHAVRDALAAGATETGVTVHIIDEGVDTGPVLRQATVAVRAGETEAELHERIKQQERPLLVDTVRAIADGSLDLAAAASTAASDATSTAATGTAASAPATKPAATG</sequence>
<comment type="pathway">
    <text evidence="1 4">Purine metabolism; IMP biosynthesis via de novo pathway; N(2)-formyl-N(1)-(5-phospho-D-ribosyl)glycinamide from N(1)-(5-phospho-D-ribosyl)glycinamide (10-formyl THF route): step 1/1.</text>
</comment>
<keyword evidence="8" id="KW-1185">Reference proteome</keyword>
<evidence type="ECO:0000256" key="3">
    <source>
        <dbReference type="ARBA" id="ARBA00022755"/>
    </source>
</evidence>
<feature type="binding site" evidence="4">
    <location>
        <begin position="12"/>
        <end position="14"/>
    </location>
    <ligand>
        <name>N(1)-(5-phospho-beta-D-ribosyl)glycinamide</name>
        <dbReference type="ChEBI" id="CHEBI:143788"/>
    </ligand>
</feature>
<organism evidence="7 8">
    <name type="scientific">Leucobacter albus</name>
    <dbReference type="NCBI Taxonomy" id="272210"/>
    <lineage>
        <taxon>Bacteria</taxon>
        <taxon>Bacillati</taxon>
        <taxon>Actinomycetota</taxon>
        <taxon>Actinomycetes</taxon>
        <taxon>Micrococcales</taxon>
        <taxon>Microbacteriaceae</taxon>
        <taxon>Leucobacter</taxon>
    </lineage>
</organism>
<dbReference type="InterPro" id="IPR004607">
    <property type="entry name" value="GART"/>
</dbReference>
<comment type="caution">
    <text evidence="7">The sequence shown here is derived from an EMBL/GenBank/DDBJ whole genome shotgun (WGS) entry which is preliminary data.</text>
</comment>
<gene>
    <name evidence="4 7" type="primary">purN</name>
    <name evidence="7" type="ORF">ACFQ3U_12865</name>
</gene>
<dbReference type="EC" id="2.1.2.2" evidence="4"/>
<evidence type="ECO:0000256" key="1">
    <source>
        <dbReference type="ARBA" id="ARBA00005054"/>
    </source>
</evidence>
<dbReference type="InterPro" id="IPR002376">
    <property type="entry name" value="Formyl_transf_N"/>
</dbReference>
<dbReference type="PANTHER" id="PTHR43369:SF2">
    <property type="entry name" value="PHOSPHORIBOSYLGLYCINAMIDE FORMYLTRANSFERASE"/>
    <property type="match status" value="1"/>
</dbReference>
<comment type="function">
    <text evidence="4">Catalyzes the transfer of a formyl group from 10-formyltetrahydrofolate to 5-phospho-ribosyl-glycinamide (GAR), producing 5-phospho-ribosyl-N-formylglycinamide (FGAR) and tetrahydrofolate.</text>
</comment>
<dbReference type="Gene3D" id="3.40.50.170">
    <property type="entry name" value="Formyl transferase, N-terminal domain"/>
    <property type="match status" value="1"/>
</dbReference>
<comment type="similarity">
    <text evidence="4">Belongs to the GART family.</text>
</comment>
<evidence type="ECO:0000259" key="6">
    <source>
        <dbReference type="Pfam" id="PF00551"/>
    </source>
</evidence>
<dbReference type="Pfam" id="PF00551">
    <property type="entry name" value="Formyl_trans_N"/>
    <property type="match status" value="1"/>
</dbReference>
<dbReference type="GO" id="GO:0004644">
    <property type="term" value="F:phosphoribosylglycinamide formyltransferase activity"/>
    <property type="evidence" value="ECO:0007669"/>
    <property type="project" value="UniProtKB-EC"/>
</dbReference>
<reference evidence="8" key="1">
    <citation type="journal article" date="2019" name="Int. J. Syst. Evol. Microbiol.">
        <title>The Global Catalogue of Microorganisms (GCM) 10K type strain sequencing project: providing services to taxonomists for standard genome sequencing and annotation.</title>
        <authorList>
            <consortium name="The Broad Institute Genomics Platform"/>
            <consortium name="The Broad Institute Genome Sequencing Center for Infectious Disease"/>
            <person name="Wu L."/>
            <person name="Ma J."/>
        </authorList>
    </citation>
    <scope>NUCLEOTIDE SEQUENCE [LARGE SCALE GENOMIC DNA]</scope>
    <source>
        <strain evidence="8">CCUG 50213</strain>
    </source>
</reference>
<dbReference type="EMBL" id="JBHTLY010000006">
    <property type="protein sequence ID" value="MFD1202785.1"/>
    <property type="molecule type" value="Genomic_DNA"/>
</dbReference>
<evidence type="ECO:0000256" key="4">
    <source>
        <dbReference type="HAMAP-Rule" id="MF_01930"/>
    </source>
</evidence>